<feature type="transmembrane region" description="Helical" evidence="1">
    <location>
        <begin position="128"/>
        <end position="147"/>
    </location>
</feature>
<keyword evidence="1" id="KW-0472">Membrane</keyword>
<feature type="transmembrane region" description="Helical" evidence="1">
    <location>
        <begin position="153"/>
        <end position="171"/>
    </location>
</feature>
<dbReference type="PANTHER" id="PTHR32251:SF15">
    <property type="entry name" value="3-OXO-5-ALPHA-STEROID 4-DEHYDROGENASE (DUF1295)"/>
    <property type="match status" value="1"/>
</dbReference>
<evidence type="ECO:0000313" key="2">
    <source>
        <dbReference type="EMBL" id="KAF4459489.1"/>
    </source>
</evidence>
<dbReference type="GO" id="GO:0016020">
    <property type="term" value="C:membrane"/>
    <property type="evidence" value="ECO:0007669"/>
    <property type="project" value="TreeGrafter"/>
</dbReference>
<dbReference type="OrthoDB" id="67965at2759"/>
<comment type="caution">
    <text evidence="2">The sequence shown here is derived from an EMBL/GenBank/DDBJ whole genome shotgun (WGS) entry which is preliminary data.</text>
</comment>
<accession>A0A8H4L1H3</accession>
<sequence>MAETDKNKSGDFIQRGVKKSSTAGTVTLLSLRGLDPVLQYGLLTGGGAALLGRFGIPSIAPVAAGAAVRTGTQAIDALDLPLSHLVILAMAAGSTLKQSYWLVSLSQEYFPPSSAIAVSGYNTFANSINTLLFLAAATSSVSAPVFPGTSVPYPLAVGSILYSVGILLEVVSEYQRKVFKSDPASKGKVMRSGLWSWARHINYGGYALWRGAYSLAASGVVAGLVVGGVQAWDFVRRAVPSLNEYCSERYGEQWESFKKDVKWTILPGIY</sequence>
<dbReference type="InterPro" id="IPR010721">
    <property type="entry name" value="UstE-like"/>
</dbReference>
<dbReference type="Pfam" id="PF06966">
    <property type="entry name" value="DUF1295"/>
    <property type="match status" value="1"/>
</dbReference>
<keyword evidence="1" id="KW-1133">Transmembrane helix</keyword>
<evidence type="ECO:0000256" key="1">
    <source>
        <dbReference type="SAM" id="Phobius"/>
    </source>
</evidence>
<dbReference type="AlphaFoldDB" id="A0A8H4L1H3"/>
<evidence type="ECO:0000313" key="3">
    <source>
        <dbReference type="Proteomes" id="UP000554235"/>
    </source>
</evidence>
<reference evidence="2 3" key="1">
    <citation type="submission" date="2020-01" db="EMBL/GenBank/DDBJ databases">
        <title>Identification and distribution of gene clusters putatively required for synthesis of sphingolipid metabolism inhibitors in phylogenetically diverse species of the filamentous fungus Fusarium.</title>
        <authorList>
            <person name="Kim H.-S."/>
            <person name="Busman M."/>
            <person name="Brown D.W."/>
            <person name="Divon H."/>
            <person name="Uhlig S."/>
            <person name="Proctor R.H."/>
        </authorList>
    </citation>
    <scope>NUCLEOTIDE SEQUENCE [LARGE SCALE GENOMIC DNA]</scope>
    <source>
        <strain evidence="2 3">NRRL 20459</strain>
    </source>
</reference>
<keyword evidence="1" id="KW-0812">Transmembrane</keyword>
<proteinExistence type="predicted"/>
<dbReference type="PANTHER" id="PTHR32251">
    <property type="entry name" value="3-OXO-5-ALPHA-STEROID 4-DEHYDROGENASE"/>
    <property type="match status" value="1"/>
</dbReference>
<keyword evidence="3" id="KW-1185">Reference proteome</keyword>
<evidence type="ECO:0008006" key="4">
    <source>
        <dbReference type="Google" id="ProtNLM"/>
    </source>
</evidence>
<gene>
    <name evidence="2" type="ORF">FALBO_13751</name>
</gene>
<dbReference type="EMBL" id="JAADYS010002164">
    <property type="protein sequence ID" value="KAF4459489.1"/>
    <property type="molecule type" value="Genomic_DNA"/>
</dbReference>
<dbReference type="Proteomes" id="UP000554235">
    <property type="component" value="Unassembled WGS sequence"/>
</dbReference>
<name>A0A8H4L1H3_9HYPO</name>
<dbReference type="Gene3D" id="1.20.120.1630">
    <property type="match status" value="1"/>
</dbReference>
<organism evidence="2 3">
    <name type="scientific">Fusarium albosuccineum</name>
    <dbReference type="NCBI Taxonomy" id="1237068"/>
    <lineage>
        <taxon>Eukaryota</taxon>
        <taxon>Fungi</taxon>
        <taxon>Dikarya</taxon>
        <taxon>Ascomycota</taxon>
        <taxon>Pezizomycotina</taxon>
        <taxon>Sordariomycetes</taxon>
        <taxon>Hypocreomycetidae</taxon>
        <taxon>Hypocreales</taxon>
        <taxon>Nectriaceae</taxon>
        <taxon>Fusarium</taxon>
        <taxon>Fusarium decemcellulare species complex</taxon>
    </lineage>
</organism>
<protein>
    <recommendedName>
        <fullName evidence="4">Steroid 5-alpha reductase C-terminal domain-containing protein</fullName>
    </recommendedName>
</protein>